<evidence type="ECO:0000313" key="3">
    <source>
        <dbReference type="Proteomes" id="UP000037109"/>
    </source>
</evidence>
<dbReference type="Proteomes" id="UP000037109">
    <property type="component" value="Unassembled WGS sequence"/>
</dbReference>
<dbReference type="OrthoDB" id="9785438at2"/>
<comment type="caution">
    <text evidence="2">The sequence shown here is derived from an EMBL/GenBank/DDBJ whole genome shotgun (WGS) entry which is preliminary data.</text>
</comment>
<sequence length="124" mass="14610">MKTIALYDGTCSLCKETKRIFEKLDWLNKVEWISLQEYEKTSNPISISRQDLRKELHIITSCGDVKKGYFAVRRLLILFPVSFIFSILFYLPFIPQIGNPLYQWIAKNRHKFLRKKCDDGSCSL</sequence>
<dbReference type="AlphaFoldDB" id="A0A0M0GAV8"/>
<evidence type="ECO:0000313" key="2">
    <source>
        <dbReference type="EMBL" id="KON86662.1"/>
    </source>
</evidence>
<dbReference type="PATRIC" id="fig|1459.3.peg.1591"/>
<dbReference type="GO" id="GO:0015035">
    <property type="term" value="F:protein-disulfide reductase activity"/>
    <property type="evidence" value="ECO:0007669"/>
    <property type="project" value="InterPro"/>
</dbReference>
<protein>
    <recommendedName>
        <fullName evidence="4">DUF393 domain-containing protein</fullName>
    </recommendedName>
</protein>
<dbReference type="InterPro" id="IPR044691">
    <property type="entry name" value="DCC1_Trx"/>
</dbReference>
<dbReference type="RefSeq" id="WP_053434031.1">
    <property type="nucleotide sequence ID" value="NZ_LGUF01000007.1"/>
</dbReference>
<proteinExistence type="predicted"/>
<dbReference type="EMBL" id="LGUF01000007">
    <property type="protein sequence ID" value="KON86662.1"/>
    <property type="molecule type" value="Genomic_DNA"/>
</dbReference>
<reference evidence="3" key="1">
    <citation type="submission" date="2015-07" db="EMBL/GenBank/DDBJ databases">
        <title>Fjat-10036 dsm4.</title>
        <authorList>
            <person name="Liu B."/>
            <person name="Wang J."/>
            <person name="Zhu Y."/>
            <person name="Liu G."/>
            <person name="Chen Q."/>
            <person name="Chen Z."/>
            <person name="Lan J."/>
            <person name="Che J."/>
            <person name="Ge C."/>
            <person name="Shi H."/>
            <person name="Pan Z."/>
            <person name="Liu X."/>
        </authorList>
    </citation>
    <scope>NUCLEOTIDE SEQUENCE [LARGE SCALE GENOMIC DNA]</scope>
    <source>
        <strain evidence="3">DSM 4</strain>
    </source>
</reference>
<keyword evidence="3" id="KW-1185">Reference proteome</keyword>
<gene>
    <name evidence="2" type="ORF">AF332_07550</name>
</gene>
<evidence type="ECO:0008006" key="4">
    <source>
        <dbReference type="Google" id="ProtNLM"/>
    </source>
</evidence>
<dbReference type="PANTHER" id="PTHR34290:SF2">
    <property type="entry name" value="OS04G0668800 PROTEIN"/>
    <property type="match status" value="1"/>
</dbReference>
<dbReference type="InterPro" id="IPR007263">
    <property type="entry name" value="DCC1-like"/>
</dbReference>
<keyword evidence="1" id="KW-0812">Transmembrane</keyword>
<keyword evidence="1" id="KW-0472">Membrane</keyword>
<evidence type="ECO:0000256" key="1">
    <source>
        <dbReference type="SAM" id="Phobius"/>
    </source>
</evidence>
<organism evidence="2 3">
    <name type="scientific">Sporosarcina globispora</name>
    <name type="common">Bacillus globisporus</name>
    <dbReference type="NCBI Taxonomy" id="1459"/>
    <lineage>
        <taxon>Bacteria</taxon>
        <taxon>Bacillati</taxon>
        <taxon>Bacillota</taxon>
        <taxon>Bacilli</taxon>
        <taxon>Bacillales</taxon>
        <taxon>Caryophanaceae</taxon>
        <taxon>Sporosarcina</taxon>
    </lineage>
</organism>
<dbReference type="Pfam" id="PF04134">
    <property type="entry name" value="DCC1-like"/>
    <property type="match status" value="1"/>
</dbReference>
<dbReference type="PANTHER" id="PTHR34290">
    <property type="entry name" value="SI:CH73-390P7.2"/>
    <property type="match status" value="1"/>
</dbReference>
<feature type="transmembrane region" description="Helical" evidence="1">
    <location>
        <begin position="75"/>
        <end position="94"/>
    </location>
</feature>
<keyword evidence="1" id="KW-1133">Transmembrane helix</keyword>
<name>A0A0M0GAV8_SPOGL</name>
<accession>A0A0M0GAV8</accession>
<dbReference type="STRING" id="1459.AF332_07550"/>